<dbReference type="NCBIfam" id="TIGR02195">
    <property type="entry name" value="heptsyl_trn_II"/>
    <property type="match status" value="1"/>
</dbReference>
<gene>
    <name evidence="6" type="ORF">U14_02586</name>
</gene>
<dbReference type="Proteomes" id="UP000030700">
    <property type="component" value="Unassembled WGS sequence"/>
</dbReference>
<evidence type="ECO:0000256" key="1">
    <source>
        <dbReference type="ARBA" id="ARBA00022676"/>
    </source>
</evidence>
<dbReference type="EMBL" id="DF820457">
    <property type="protein sequence ID" value="GAK51343.1"/>
    <property type="molecule type" value="Genomic_DNA"/>
</dbReference>
<evidence type="ECO:0000256" key="4">
    <source>
        <dbReference type="ARBA" id="ARBA00044042"/>
    </source>
</evidence>
<dbReference type="GO" id="GO:0005829">
    <property type="term" value="C:cytosol"/>
    <property type="evidence" value="ECO:0007669"/>
    <property type="project" value="TreeGrafter"/>
</dbReference>
<reference evidence="6" key="1">
    <citation type="journal article" date="2015" name="PeerJ">
        <title>First genomic representation of candidate bacterial phylum KSB3 points to enhanced environmental sensing as a trigger of wastewater bulking.</title>
        <authorList>
            <person name="Sekiguchi Y."/>
            <person name="Ohashi A."/>
            <person name="Parks D.H."/>
            <person name="Yamauchi T."/>
            <person name="Tyson G.W."/>
            <person name="Hugenholtz P."/>
        </authorList>
    </citation>
    <scope>NUCLEOTIDE SEQUENCE [LARGE SCALE GENOMIC DNA]</scope>
</reference>
<comment type="catalytic activity">
    <reaction evidence="5">
        <text>an L-alpha-D-Hep-(1-&gt;5)-[alpha-Kdo-(2-&gt;4)]-alpha-Kdo-(2-&gt;6)-lipid A + ADP-L-glycero-beta-D-manno-heptose = an L-alpha-D-Hep-(1-&gt;3)-L-alpha-D-Hep-(1-&gt;5)-[alpha-Kdo-(2-&gt;4)]-alpha-Kdo-(2-&gt;6)-lipid A + ADP + H(+)</text>
        <dbReference type="Rhea" id="RHEA:74071"/>
        <dbReference type="ChEBI" id="CHEBI:15378"/>
        <dbReference type="ChEBI" id="CHEBI:61506"/>
        <dbReference type="ChEBI" id="CHEBI:193068"/>
        <dbReference type="ChEBI" id="CHEBI:193069"/>
        <dbReference type="ChEBI" id="CHEBI:456216"/>
        <dbReference type="EC" id="2.4.99.24"/>
    </reaction>
</comment>
<evidence type="ECO:0000256" key="5">
    <source>
        <dbReference type="ARBA" id="ARBA00047503"/>
    </source>
</evidence>
<evidence type="ECO:0000313" key="6">
    <source>
        <dbReference type="EMBL" id="GAK51343.1"/>
    </source>
</evidence>
<dbReference type="InterPro" id="IPR002201">
    <property type="entry name" value="Glyco_trans_9"/>
</dbReference>
<dbReference type="InterPro" id="IPR051199">
    <property type="entry name" value="LPS_LOS_Heptosyltrfase"/>
</dbReference>
<dbReference type="GO" id="GO:0008713">
    <property type="term" value="F:ADP-heptose-lipopolysaccharide heptosyltransferase activity"/>
    <property type="evidence" value="ECO:0007669"/>
    <property type="project" value="UniProtKB-EC"/>
</dbReference>
<dbReference type="InterPro" id="IPR011910">
    <property type="entry name" value="RfaF"/>
</dbReference>
<evidence type="ECO:0000313" key="7">
    <source>
        <dbReference type="Proteomes" id="UP000030700"/>
    </source>
</evidence>
<name>A0A081BLS7_9BACT</name>
<dbReference type="CDD" id="cd03789">
    <property type="entry name" value="GT9_LPS_heptosyltransferase"/>
    <property type="match status" value="1"/>
</dbReference>
<comment type="similarity">
    <text evidence="3">Belongs to the glycosyltransferase 9 family.</text>
</comment>
<accession>A0A081BLS7</accession>
<dbReference type="Gene3D" id="3.40.50.2000">
    <property type="entry name" value="Glycogen Phosphorylase B"/>
    <property type="match status" value="2"/>
</dbReference>
<evidence type="ECO:0000256" key="3">
    <source>
        <dbReference type="ARBA" id="ARBA00043995"/>
    </source>
</evidence>
<organism evidence="6">
    <name type="scientific">Candidatus Moduliflexus flocculans</name>
    <dbReference type="NCBI Taxonomy" id="1499966"/>
    <lineage>
        <taxon>Bacteria</taxon>
        <taxon>Candidatus Moduliflexota</taxon>
        <taxon>Candidatus Moduliflexia</taxon>
        <taxon>Candidatus Moduliflexales</taxon>
        <taxon>Candidatus Moduliflexaceae</taxon>
    </lineage>
</organism>
<dbReference type="HOGENOM" id="CLU_038371_0_0_0"/>
<dbReference type="SUPFAM" id="SSF53756">
    <property type="entry name" value="UDP-Glycosyltransferase/glycogen phosphorylase"/>
    <property type="match status" value="1"/>
</dbReference>
<sequence>MSLLFFEALSRLLPQSRIDVIAKRSIQDVFLHHPAIHALIPFSKTDTRGLWQLFQFGRNLRKQERYDAFVTLAPSFSSAMIGLGSGAPARLGYAGEGRSLLFTQALPRETGIHRVVSYIRLAERLVNAKLSPQALVNIVENGWFCFSQAEQQQIMLPAEHDVRAIVFNVNSEASSRRLPLETWIQLGKRLLQASTPRYRLVFIGAPSERERVQQVIQGIGAAADIFDYCGKTSLRELAMLLRDADLAISNDSGPMHLANAVGTPVITFFGAGNPAETAPFYQQNAVVLNKHLECSPCVKNVCKFSSVRCLEQISADEIYQTVIEILEPRNTRNTRKL</sequence>
<dbReference type="EC" id="2.4.99.24" evidence="4"/>
<dbReference type="Pfam" id="PF01075">
    <property type="entry name" value="Glyco_transf_9"/>
    <property type="match status" value="1"/>
</dbReference>
<dbReference type="GO" id="GO:0009244">
    <property type="term" value="P:lipopolysaccharide core region biosynthetic process"/>
    <property type="evidence" value="ECO:0007669"/>
    <property type="project" value="TreeGrafter"/>
</dbReference>
<keyword evidence="1" id="KW-0328">Glycosyltransferase</keyword>
<proteinExistence type="inferred from homology"/>
<protein>
    <recommendedName>
        <fullName evidence="4">lipopolysaccharide heptosyltransferase II</fullName>
        <ecNumber evidence="4">2.4.99.24</ecNumber>
    </recommendedName>
</protein>
<dbReference type="AlphaFoldDB" id="A0A081BLS7"/>
<evidence type="ECO:0000256" key="2">
    <source>
        <dbReference type="ARBA" id="ARBA00022679"/>
    </source>
</evidence>
<dbReference type="STRING" id="1499966.U14_02586"/>
<keyword evidence="2 6" id="KW-0808">Transferase</keyword>
<dbReference type="PANTHER" id="PTHR30160">
    <property type="entry name" value="TETRAACYLDISACCHARIDE 4'-KINASE-RELATED"/>
    <property type="match status" value="1"/>
</dbReference>
<keyword evidence="7" id="KW-1185">Reference proteome</keyword>